<dbReference type="Proteomes" id="UP000184932">
    <property type="component" value="Unassembled WGS sequence"/>
</dbReference>
<protein>
    <submittedName>
        <fullName evidence="1">Uncharacterized protein</fullName>
    </submittedName>
</protein>
<proteinExistence type="predicted"/>
<dbReference type="STRING" id="1217970.SAMN05444002_0824"/>
<evidence type="ECO:0000313" key="2">
    <source>
        <dbReference type="Proteomes" id="UP000184932"/>
    </source>
</evidence>
<organism evidence="1 2">
    <name type="scientific">Vannielia litorea</name>
    <dbReference type="NCBI Taxonomy" id="1217970"/>
    <lineage>
        <taxon>Bacteria</taxon>
        <taxon>Pseudomonadati</taxon>
        <taxon>Pseudomonadota</taxon>
        <taxon>Alphaproteobacteria</taxon>
        <taxon>Rhodobacterales</taxon>
        <taxon>Paracoccaceae</taxon>
        <taxon>Vannielia</taxon>
    </lineage>
</organism>
<sequence length="53" mass="5486">MSAPVPAPEFRHLTLWPARGARFGDGSLAAPKPADPVKDMAETAVDVSPATQG</sequence>
<reference evidence="2" key="1">
    <citation type="submission" date="2016-11" db="EMBL/GenBank/DDBJ databases">
        <authorList>
            <person name="Varghese N."/>
            <person name="Submissions S."/>
        </authorList>
    </citation>
    <scope>NUCLEOTIDE SEQUENCE [LARGE SCALE GENOMIC DNA]</scope>
    <source>
        <strain evidence="2">DSM 29440</strain>
    </source>
</reference>
<evidence type="ECO:0000313" key="1">
    <source>
        <dbReference type="EMBL" id="SIN82835.1"/>
    </source>
</evidence>
<accession>A0A1N6EIH7</accession>
<dbReference type="RefSeq" id="WP_175570419.1">
    <property type="nucleotide sequence ID" value="NZ_FSRL01000001.1"/>
</dbReference>
<dbReference type="AlphaFoldDB" id="A0A1N6EIH7"/>
<gene>
    <name evidence="1" type="ORF">SAMN05444002_0824</name>
</gene>
<keyword evidence="2" id="KW-1185">Reference proteome</keyword>
<dbReference type="EMBL" id="FSRL01000001">
    <property type="protein sequence ID" value="SIN82835.1"/>
    <property type="molecule type" value="Genomic_DNA"/>
</dbReference>
<name>A0A1N6EIH7_9RHOB</name>